<name>A0A1G8Y684_9GAMM</name>
<dbReference type="AlphaFoldDB" id="A0A1G8Y684"/>
<reference evidence="1 2" key="1">
    <citation type="submission" date="2016-10" db="EMBL/GenBank/DDBJ databases">
        <authorList>
            <person name="de Groot N.N."/>
        </authorList>
    </citation>
    <scope>NUCLEOTIDE SEQUENCE [LARGE SCALE GENOMIC DNA]</scope>
    <source>
        <strain evidence="1 2">CGMCC 1.6133</strain>
    </source>
</reference>
<evidence type="ECO:0000313" key="2">
    <source>
        <dbReference type="Proteomes" id="UP000198525"/>
    </source>
</evidence>
<gene>
    <name evidence="1" type="ORF">SAMN04487954_11013</name>
</gene>
<organism evidence="1 2">
    <name type="scientific">Billgrantia gudaonensis</name>
    <dbReference type="NCBI Taxonomy" id="376427"/>
    <lineage>
        <taxon>Bacteria</taxon>
        <taxon>Pseudomonadati</taxon>
        <taxon>Pseudomonadota</taxon>
        <taxon>Gammaproteobacteria</taxon>
        <taxon>Oceanospirillales</taxon>
        <taxon>Halomonadaceae</taxon>
        <taxon>Billgrantia</taxon>
    </lineage>
</organism>
<protein>
    <submittedName>
        <fullName evidence="1">Uncharacterized protein</fullName>
    </submittedName>
</protein>
<dbReference type="Proteomes" id="UP000198525">
    <property type="component" value="Unassembled WGS sequence"/>
</dbReference>
<proteinExistence type="predicted"/>
<dbReference type="OrthoDB" id="6892761at2"/>
<evidence type="ECO:0000313" key="1">
    <source>
        <dbReference type="EMBL" id="SDJ98233.1"/>
    </source>
</evidence>
<dbReference type="RefSeq" id="WP_143005105.1">
    <property type="nucleotide sequence ID" value="NZ_FNES01000010.1"/>
</dbReference>
<dbReference type="EMBL" id="FNES01000010">
    <property type="protein sequence ID" value="SDJ98233.1"/>
    <property type="molecule type" value="Genomic_DNA"/>
</dbReference>
<sequence length="237" mass="26348">MTSLAGSRVMGKPWIAVAALGAGLLVSTWAAAEQGTRLFKDWHYGQHIDQFPRSQGYYDCSDDLGAWALCHDGVAFLERQFQGQLFFADDGTLVSAALLADYSDDLYASVVGALVRNFALVYAEGPAGTFDMVQHIHEGTFSDERSLQLALSEFETEQLRHGYIGMTMVDQAGLGRIRESASVEELLLDMSPGMRASDVYVYEDDYWGPTLETTFYLPARQLNRFQEKAEQAPVEDF</sequence>
<keyword evidence="2" id="KW-1185">Reference proteome</keyword>
<accession>A0A1G8Y684</accession>